<proteinExistence type="predicted"/>
<keyword evidence="5" id="KW-1185">Reference proteome</keyword>
<protein>
    <submittedName>
        <fullName evidence="4">BHLH domain-containing protein</fullName>
    </submittedName>
</protein>
<reference evidence="4" key="1">
    <citation type="submission" date="2020-05" db="EMBL/GenBank/DDBJ databases">
        <title>Mycena genomes resolve the evolution of fungal bioluminescence.</title>
        <authorList>
            <person name="Tsai I.J."/>
        </authorList>
    </citation>
    <scope>NUCLEOTIDE SEQUENCE</scope>
    <source>
        <strain evidence="4">110903Hualien_Pintung</strain>
    </source>
</reference>
<evidence type="ECO:0000259" key="3">
    <source>
        <dbReference type="Pfam" id="PF05368"/>
    </source>
</evidence>
<dbReference type="Gene3D" id="3.40.50.720">
    <property type="entry name" value="NAD(P)-binding Rossmann-like Domain"/>
    <property type="match status" value="1"/>
</dbReference>
<keyword evidence="1" id="KW-0521">NADP</keyword>
<feature type="domain" description="NmrA-like" evidence="3">
    <location>
        <begin position="7"/>
        <end position="216"/>
    </location>
</feature>
<accession>A0A8H6W9P6</accession>
<gene>
    <name evidence="4" type="ORF">HMN09_00837900</name>
</gene>
<organism evidence="4 5">
    <name type="scientific">Mycena chlorophos</name>
    <name type="common">Agaric fungus</name>
    <name type="synonym">Agaricus chlorophos</name>
    <dbReference type="NCBI Taxonomy" id="658473"/>
    <lineage>
        <taxon>Eukaryota</taxon>
        <taxon>Fungi</taxon>
        <taxon>Dikarya</taxon>
        <taxon>Basidiomycota</taxon>
        <taxon>Agaricomycotina</taxon>
        <taxon>Agaricomycetes</taxon>
        <taxon>Agaricomycetidae</taxon>
        <taxon>Agaricales</taxon>
        <taxon>Marasmiineae</taxon>
        <taxon>Mycenaceae</taxon>
        <taxon>Mycena</taxon>
    </lineage>
</organism>
<dbReference type="PANTHER" id="PTHR47706:SF9">
    <property type="entry name" value="NMRA-LIKE DOMAIN-CONTAINING PROTEIN-RELATED"/>
    <property type="match status" value="1"/>
</dbReference>
<dbReference type="OrthoDB" id="5283654at2759"/>
<dbReference type="InterPro" id="IPR036291">
    <property type="entry name" value="NAD(P)-bd_dom_sf"/>
</dbReference>
<dbReference type="InterPro" id="IPR051609">
    <property type="entry name" value="NmrA/Isoflavone_reductase-like"/>
</dbReference>
<sequence length="285" mass="29455">MSYTSFAVFGAGTIGSPIIAGLAAKPGISTVVIGRPGSKSLDNLPAGVKAAAVDTADVAAVAAVLKEHKVEVIVSAVGSPAVPAQEPLVKAAKEAGVKLFVPSEFGFPTEGHTTGFFTLKNKIADDLKAAGIPSVRIYVGLFTDNIPFVFGYLKDKKITVVGSGDVDASFTTVADITGFTVHVLTTLPPAQLENKTFRIQGERIKFNQLGALFNTTVVHADQVAAEPAALAQVLTGILLAADAGGGSSGWLPAEGKEGTGDQAAGSANHLWEGHHWTTIKEFHKL</sequence>
<dbReference type="EMBL" id="JACAZE010000011">
    <property type="protein sequence ID" value="KAF7304359.1"/>
    <property type="molecule type" value="Genomic_DNA"/>
</dbReference>
<name>A0A8H6W9P6_MYCCL</name>
<dbReference type="GO" id="GO:0016491">
    <property type="term" value="F:oxidoreductase activity"/>
    <property type="evidence" value="ECO:0007669"/>
    <property type="project" value="UniProtKB-KW"/>
</dbReference>
<dbReference type="Pfam" id="PF05368">
    <property type="entry name" value="NmrA"/>
    <property type="match status" value="1"/>
</dbReference>
<evidence type="ECO:0000313" key="5">
    <source>
        <dbReference type="Proteomes" id="UP000613580"/>
    </source>
</evidence>
<comment type="caution">
    <text evidence="4">The sequence shown here is derived from an EMBL/GenBank/DDBJ whole genome shotgun (WGS) entry which is preliminary data.</text>
</comment>
<dbReference type="SUPFAM" id="SSF51735">
    <property type="entry name" value="NAD(P)-binding Rossmann-fold domains"/>
    <property type="match status" value="1"/>
</dbReference>
<dbReference type="PANTHER" id="PTHR47706">
    <property type="entry name" value="NMRA-LIKE FAMILY PROTEIN"/>
    <property type="match status" value="1"/>
</dbReference>
<evidence type="ECO:0000256" key="2">
    <source>
        <dbReference type="ARBA" id="ARBA00023002"/>
    </source>
</evidence>
<dbReference type="AlphaFoldDB" id="A0A8H6W9P6"/>
<keyword evidence="2" id="KW-0560">Oxidoreductase</keyword>
<evidence type="ECO:0000313" key="4">
    <source>
        <dbReference type="EMBL" id="KAF7304359.1"/>
    </source>
</evidence>
<evidence type="ECO:0000256" key="1">
    <source>
        <dbReference type="ARBA" id="ARBA00022857"/>
    </source>
</evidence>
<dbReference type="Proteomes" id="UP000613580">
    <property type="component" value="Unassembled WGS sequence"/>
</dbReference>
<dbReference type="InterPro" id="IPR008030">
    <property type="entry name" value="NmrA-like"/>
</dbReference>